<dbReference type="PANTHER" id="PTHR31077">
    <property type="entry name" value="U4/U6.U5 SMALL NUCLEAR RIBONUCLEOPROTEIN 27 KDA PROTEIN"/>
    <property type="match status" value="1"/>
</dbReference>
<keyword evidence="5" id="KW-0507">mRNA processing</keyword>
<feature type="domain" description="U4/U6.U5 small nuclear ribonucleoprotein 27kDa protein" evidence="9">
    <location>
        <begin position="90"/>
        <end position="124"/>
    </location>
</feature>
<feature type="compositionally biased region" description="Basic and acidic residues" evidence="8">
    <location>
        <begin position="37"/>
        <end position="59"/>
    </location>
</feature>
<organism evidence="10 11">
    <name type="scientific">Blattamonas nauphoetae</name>
    <dbReference type="NCBI Taxonomy" id="2049346"/>
    <lineage>
        <taxon>Eukaryota</taxon>
        <taxon>Metamonada</taxon>
        <taxon>Preaxostyla</taxon>
        <taxon>Oxymonadida</taxon>
        <taxon>Blattamonas</taxon>
    </lineage>
</organism>
<evidence type="ECO:0000256" key="5">
    <source>
        <dbReference type="ARBA" id="ARBA00022664"/>
    </source>
</evidence>
<sequence>MSYRDDRRRRDEDRDHSRSRSDHHIDTDQVTGAVLTPDRRPAPKEDLSSVLVEKQETSSKLETPTKQPDKKQPSKNIETVSITLSQFDGDEEQFMSALGFPTSFGTTKGKKVEGNITGYMQRQHRKFKAHDYDRFAMEKKLQGKN</sequence>
<evidence type="ECO:0000256" key="8">
    <source>
        <dbReference type="SAM" id="MobiDB-lite"/>
    </source>
</evidence>
<name>A0ABQ9Y6S5_9EUKA</name>
<evidence type="ECO:0000259" key="9">
    <source>
        <dbReference type="Pfam" id="PF08648"/>
    </source>
</evidence>
<protein>
    <recommendedName>
        <fullName evidence="9">U4/U6.U5 small nuclear ribonucleoprotein 27kDa protein domain-containing protein</fullName>
    </recommendedName>
</protein>
<comment type="subcellular location">
    <subcellularLocation>
        <location evidence="2">Nucleus</location>
    </subcellularLocation>
</comment>
<evidence type="ECO:0000256" key="2">
    <source>
        <dbReference type="ARBA" id="ARBA00004123"/>
    </source>
</evidence>
<evidence type="ECO:0000256" key="4">
    <source>
        <dbReference type="ARBA" id="ARBA00011825"/>
    </source>
</evidence>
<feature type="region of interest" description="Disordered" evidence="8">
    <location>
        <begin position="1"/>
        <end position="77"/>
    </location>
</feature>
<evidence type="ECO:0000256" key="6">
    <source>
        <dbReference type="ARBA" id="ARBA00023187"/>
    </source>
</evidence>
<feature type="compositionally biased region" description="Basic and acidic residues" evidence="8">
    <location>
        <begin position="1"/>
        <end position="27"/>
    </location>
</feature>
<comment type="subunit">
    <text evidence="4">Part of a tri-snRNP complex.</text>
</comment>
<evidence type="ECO:0000313" key="10">
    <source>
        <dbReference type="EMBL" id="KAK2959390.1"/>
    </source>
</evidence>
<evidence type="ECO:0000313" key="11">
    <source>
        <dbReference type="Proteomes" id="UP001281761"/>
    </source>
</evidence>
<comment type="caution">
    <text evidence="10">The sequence shown here is derived from an EMBL/GenBank/DDBJ whole genome shotgun (WGS) entry which is preliminary data.</text>
</comment>
<comment type="similarity">
    <text evidence="3">Belongs to the SNUT3 family.</text>
</comment>
<evidence type="ECO:0000256" key="3">
    <source>
        <dbReference type="ARBA" id="ARBA00008218"/>
    </source>
</evidence>
<gene>
    <name evidence="10" type="ORF">BLNAU_5699</name>
</gene>
<evidence type="ECO:0000256" key="7">
    <source>
        <dbReference type="ARBA" id="ARBA00023242"/>
    </source>
</evidence>
<dbReference type="InterPro" id="IPR013957">
    <property type="entry name" value="SNRNP27"/>
</dbReference>
<comment type="function">
    <text evidence="1">May play a role in mRNA splicing.</text>
</comment>
<proteinExistence type="inferred from homology"/>
<keyword evidence="11" id="KW-1185">Reference proteome</keyword>
<keyword evidence="6" id="KW-0508">mRNA splicing</keyword>
<accession>A0ABQ9Y6S5</accession>
<reference evidence="10 11" key="1">
    <citation type="journal article" date="2022" name="bioRxiv">
        <title>Genomics of Preaxostyla Flagellates Illuminates Evolutionary Transitions and the Path Towards Mitochondrial Loss.</title>
        <authorList>
            <person name="Novak L.V.F."/>
            <person name="Treitli S.C."/>
            <person name="Pyrih J."/>
            <person name="Halakuc P."/>
            <person name="Pipaliya S.V."/>
            <person name="Vacek V."/>
            <person name="Brzon O."/>
            <person name="Soukal P."/>
            <person name="Eme L."/>
            <person name="Dacks J.B."/>
            <person name="Karnkowska A."/>
            <person name="Elias M."/>
            <person name="Hampl V."/>
        </authorList>
    </citation>
    <scope>NUCLEOTIDE SEQUENCE [LARGE SCALE GENOMIC DNA]</scope>
    <source>
        <strain evidence="10">NAU3</strain>
        <tissue evidence="10">Gut</tissue>
    </source>
</reference>
<dbReference type="PANTHER" id="PTHR31077:SF1">
    <property type="entry name" value="U4_U6.U5 SMALL NUCLEAR RIBONUCLEOPROTEIN 27 KDA PROTEIN"/>
    <property type="match status" value="1"/>
</dbReference>
<dbReference type="Pfam" id="PF08648">
    <property type="entry name" value="SNRNP27"/>
    <property type="match status" value="1"/>
</dbReference>
<dbReference type="EMBL" id="JARBJD010000030">
    <property type="protein sequence ID" value="KAK2959390.1"/>
    <property type="molecule type" value="Genomic_DNA"/>
</dbReference>
<evidence type="ECO:0000256" key="1">
    <source>
        <dbReference type="ARBA" id="ARBA00003632"/>
    </source>
</evidence>
<dbReference type="Proteomes" id="UP001281761">
    <property type="component" value="Unassembled WGS sequence"/>
</dbReference>
<keyword evidence="7" id="KW-0539">Nucleus</keyword>